<feature type="domain" description="Sensor histidine kinase NatK-like C-terminal" evidence="3">
    <location>
        <begin position="342"/>
        <end position="424"/>
    </location>
</feature>
<dbReference type="Pfam" id="PF14501">
    <property type="entry name" value="HATPase_c_5"/>
    <property type="match status" value="1"/>
</dbReference>
<dbReference type="AlphaFoldDB" id="A0A1I0B366"/>
<evidence type="ECO:0000256" key="2">
    <source>
        <dbReference type="SAM" id="Phobius"/>
    </source>
</evidence>
<dbReference type="RefSeq" id="WP_092360561.1">
    <property type="nucleotide sequence ID" value="NZ_DAINWJ010000039.1"/>
</dbReference>
<dbReference type="GeneID" id="93280011"/>
<dbReference type="STRING" id="460384.SAMN05216313_101315"/>
<evidence type="ECO:0000256" key="1">
    <source>
        <dbReference type="SAM" id="MobiDB-lite"/>
    </source>
</evidence>
<feature type="transmembrane region" description="Helical" evidence="2">
    <location>
        <begin position="201"/>
        <end position="220"/>
    </location>
</feature>
<keyword evidence="2" id="KW-1133">Transmembrane helix</keyword>
<protein>
    <submittedName>
        <fullName evidence="4">GHKL domain-containing protein</fullName>
    </submittedName>
</protein>
<feature type="transmembrane region" description="Helical" evidence="2">
    <location>
        <begin position="42"/>
        <end position="59"/>
    </location>
</feature>
<gene>
    <name evidence="4" type="ORF">SAMN05216313_101315</name>
</gene>
<dbReference type="EMBL" id="FOIM01000001">
    <property type="protein sequence ID" value="SET00800.1"/>
    <property type="molecule type" value="Genomic_DNA"/>
</dbReference>
<proteinExistence type="predicted"/>
<name>A0A1I0B366_9FIRM</name>
<organism evidence="4 5">
    <name type="scientific">Enterocloster lavalensis</name>
    <dbReference type="NCBI Taxonomy" id="460384"/>
    <lineage>
        <taxon>Bacteria</taxon>
        <taxon>Bacillati</taxon>
        <taxon>Bacillota</taxon>
        <taxon>Clostridia</taxon>
        <taxon>Lachnospirales</taxon>
        <taxon>Lachnospiraceae</taxon>
        <taxon>Enterocloster</taxon>
    </lineage>
</organism>
<keyword evidence="2" id="KW-0472">Membrane</keyword>
<dbReference type="Gene3D" id="3.30.565.10">
    <property type="entry name" value="Histidine kinase-like ATPase, C-terminal domain"/>
    <property type="match status" value="1"/>
</dbReference>
<feature type="transmembrane region" description="Helical" evidence="2">
    <location>
        <begin position="65"/>
        <end position="83"/>
    </location>
</feature>
<dbReference type="InterPro" id="IPR032834">
    <property type="entry name" value="NatK-like_C"/>
</dbReference>
<reference evidence="5" key="1">
    <citation type="submission" date="2016-10" db="EMBL/GenBank/DDBJ databases">
        <authorList>
            <person name="Varghese N."/>
            <person name="Submissions S."/>
        </authorList>
    </citation>
    <scope>NUCLEOTIDE SEQUENCE [LARGE SCALE GENOMIC DNA]</scope>
    <source>
        <strain evidence="5">NLAE-zl-G277</strain>
    </source>
</reference>
<feature type="transmembrane region" description="Helical" evidence="2">
    <location>
        <begin position="129"/>
        <end position="150"/>
    </location>
</feature>
<dbReference type="Proteomes" id="UP000198508">
    <property type="component" value="Unassembled WGS sequence"/>
</dbReference>
<keyword evidence="5" id="KW-1185">Reference proteome</keyword>
<accession>A0A1I0B366</accession>
<keyword evidence="2" id="KW-0812">Transmembrane</keyword>
<feature type="transmembrane region" description="Helical" evidence="2">
    <location>
        <begin position="171"/>
        <end position="189"/>
    </location>
</feature>
<sequence length="470" mass="52019">MTMAAFSAALEVVANLYDSFLTILLCTLYFGSRFEGWRRNACFAAGVAAFAGVMAWLNSYSVFEGFGGIFYSLVIVLYAWAALEGGIFQKLFFSLFWNCVLMLSGFGVVLFLSLSGLCPPEEVVRYGSPSRALCLVCCMALRAVLARAILCFSHRRRIGRDTGGRREHLIWILYLSGFFLLGTALFGVVFETITGGQNVQFLPILYCGLLALLALIFISFRQADERESRRKEREYLEESLARQDAYICSLSGLKQELQEMNRELQDTMGAVGGLLACGREEDALRRLEQFDGELERFGTFAVYTANDGLNGAVTKAVQDCRRDGVRFTYRIMGSVGRFSSPDLGILLCNLLDNAREGSLKGPGKPSVDLTITNFRGYLKCALENTVNRGLLESNPGFGTDKDDKINHGFGIKSIRRIVELYDGVSKSELICRENGWVLRQELLLGFPRTEGVNPPDQAEKAVGDQGISGV</sequence>
<feature type="transmembrane region" description="Helical" evidence="2">
    <location>
        <begin position="95"/>
        <end position="117"/>
    </location>
</feature>
<evidence type="ECO:0000259" key="3">
    <source>
        <dbReference type="Pfam" id="PF14501"/>
    </source>
</evidence>
<evidence type="ECO:0000313" key="5">
    <source>
        <dbReference type="Proteomes" id="UP000198508"/>
    </source>
</evidence>
<evidence type="ECO:0000313" key="4">
    <source>
        <dbReference type="EMBL" id="SET00800.1"/>
    </source>
</evidence>
<feature type="transmembrane region" description="Helical" evidence="2">
    <location>
        <begin position="12"/>
        <end position="30"/>
    </location>
</feature>
<feature type="region of interest" description="Disordered" evidence="1">
    <location>
        <begin position="449"/>
        <end position="470"/>
    </location>
</feature>
<dbReference type="InterPro" id="IPR036890">
    <property type="entry name" value="HATPase_C_sf"/>
</dbReference>